<keyword evidence="2" id="KW-1185">Reference proteome</keyword>
<sequence length="74" mass="7758">MTQFCETVLNDDPVLFVAQRNTEISVGEVGCVTCVHLCDLSLVCDSGLLLAGLSLSGYGLGGCGWCHSHGVSIR</sequence>
<accession>A0A5B7FEW8</accession>
<reference evidence="1 2" key="1">
    <citation type="submission" date="2019-05" db="EMBL/GenBank/DDBJ databases">
        <title>Another draft genome of Portunus trituberculatus and its Hox gene families provides insights of decapod evolution.</title>
        <authorList>
            <person name="Jeong J.-H."/>
            <person name="Song I."/>
            <person name="Kim S."/>
            <person name="Choi T."/>
            <person name="Kim D."/>
            <person name="Ryu S."/>
            <person name="Kim W."/>
        </authorList>
    </citation>
    <scope>NUCLEOTIDE SEQUENCE [LARGE SCALE GENOMIC DNA]</scope>
    <source>
        <tissue evidence="1">Muscle</tissue>
    </source>
</reference>
<protein>
    <submittedName>
        <fullName evidence="1">Uncharacterized protein</fullName>
    </submittedName>
</protein>
<evidence type="ECO:0000313" key="2">
    <source>
        <dbReference type="Proteomes" id="UP000324222"/>
    </source>
</evidence>
<dbReference type="AlphaFoldDB" id="A0A5B7FEW8"/>
<proteinExistence type="predicted"/>
<evidence type="ECO:0000313" key="1">
    <source>
        <dbReference type="EMBL" id="MPC43024.1"/>
    </source>
</evidence>
<dbReference type="Proteomes" id="UP000324222">
    <property type="component" value="Unassembled WGS sequence"/>
</dbReference>
<gene>
    <name evidence="1" type="ORF">E2C01_036658</name>
</gene>
<name>A0A5B7FEW8_PORTR</name>
<comment type="caution">
    <text evidence="1">The sequence shown here is derived from an EMBL/GenBank/DDBJ whole genome shotgun (WGS) entry which is preliminary data.</text>
</comment>
<organism evidence="1 2">
    <name type="scientific">Portunus trituberculatus</name>
    <name type="common">Swimming crab</name>
    <name type="synonym">Neptunus trituberculatus</name>
    <dbReference type="NCBI Taxonomy" id="210409"/>
    <lineage>
        <taxon>Eukaryota</taxon>
        <taxon>Metazoa</taxon>
        <taxon>Ecdysozoa</taxon>
        <taxon>Arthropoda</taxon>
        <taxon>Crustacea</taxon>
        <taxon>Multicrustacea</taxon>
        <taxon>Malacostraca</taxon>
        <taxon>Eumalacostraca</taxon>
        <taxon>Eucarida</taxon>
        <taxon>Decapoda</taxon>
        <taxon>Pleocyemata</taxon>
        <taxon>Brachyura</taxon>
        <taxon>Eubrachyura</taxon>
        <taxon>Portunoidea</taxon>
        <taxon>Portunidae</taxon>
        <taxon>Portuninae</taxon>
        <taxon>Portunus</taxon>
    </lineage>
</organism>
<dbReference type="EMBL" id="VSRR010005655">
    <property type="protein sequence ID" value="MPC43024.1"/>
    <property type="molecule type" value="Genomic_DNA"/>
</dbReference>